<evidence type="ECO:0000313" key="3">
    <source>
        <dbReference type="Proteomes" id="UP000033618"/>
    </source>
</evidence>
<dbReference type="Proteomes" id="UP000033618">
    <property type="component" value="Unassembled WGS sequence"/>
</dbReference>
<dbReference type="PATRIC" id="fig|28092.6.peg.4329"/>
<feature type="signal peptide" evidence="1">
    <location>
        <begin position="1"/>
        <end position="22"/>
    </location>
</feature>
<dbReference type="PIRSF" id="PIRSF004649">
    <property type="entry name" value="MlaC"/>
    <property type="match status" value="1"/>
</dbReference>
<proteinExistence type="predicted"/>
<gene>
    <name evidence="2" type="ORF">WM40_18445</name>
</gene>
<comment type="caution">
    <text evidence="2">The sequence shown here is derived from an EMBL/GenBank/DDBJ whole genome shotgun (WGS) entry which is preliminary data.</text>
</comment>
<name>A0A0F5JX56_9BURK</name>
<organism evidence="2 3">
    <name type="scientific">Robbsia andropogonis</name>
    <dbReference type="NCBI Taxonomy" id="28092"/>
    <lineage>
        <taxon>Bacteria</taxon>
        <taxon>Pseudomonadati</taxon>
        <taxon>Pseudomonadota</taxon>
        <taxon>Betaproteobacteria</taxon>
        <taxon>Burkholderiales</taxon>
        <taxon>Burkholderiaceae</taxon>
        <taxon>Robbsia</taxon>
    </lineage>
</organism>
<dbReference type="PANTHER" id="PTHR36573:SF1">
    <property type="entry name" value="INTERMEMBRANE PHOSPHOLIPID TRANSPORT SYSTEM BINDING PROTEIN MLAC"/>
    <property type="match status" value="1"/>
</dbReference>
<dbReference type="Gene3D" id="3.10.450.50">
    <property type="match status" value="1"/>
</dbReference>
<keyword evidence="3" id="KW-1185">Reference proteome</keyword>
<dbReference type="OrthoDB" id="9798905at2"/>
<dbReference type="Gene3D" id="1.10.10.640">
    <property type="entry name" value="phospholipid-binding protein"/>
    <property type="match status" value="1"/>
</dbReference>
<accession>A0A0F5JX56</accession>
<sequence length="209" mass="23096">MVAGALVLGVPVAASAQSVAQAAPVAASAQPDALIKQVTSDVMNAVKSDPALQSGDINRIIALVNQKILPYTDFERTTRLVMGRYWRQASPQQRQQIVEQFKLLLIRTYSGAIAQVRNQQIEYLPFRADPGADDVVVRTRVVNQGQPIELDYRLGKTPNGWKVYDLNVLGAWLIQAYQQQFAEQVQQHGVDGLIQFLTSRNQQLAQAKG</sequence>
<evidence type="ECO:0000313" key="2">
    <source>
        <dbReference type="EMBL" id="KKB62300.1"/>
    </source>
</evidence>
<evidence type="ECO:0000256" key="1">
    <source>
        <dbReference type="SAM" id="SignalP"/>
    </source>
</evidence>
<protein>
    <submittedName>
        <fullName evidence="2">Uncharacterized protein</fullName>
    </submittedName>
</protein>
<dbReference type="AlphaFoldDB" id="A0A0F5JX56"/>
<dbReference type="EMBL" id="LAQU01000022">
    <property type="protein sequence ID" value="KKB62300.1"/>
    <property type="molecule type" value="Genomic_DNA"/>
</dbReference>
<keyword evidence="1" id="KW-0732">Signal</keyword>
<feature type="chain" id="PRO_5002490934" evidence="1">
    <location>
        <begin position="23"/>
        <end position="209"/>
    </location>
</feature>
<reference evidence="2 3" key="1">
    <citation type="submission" date="2015-03" db="EMBL/GenBank/DDBJ databases">
        <title>Draft Genome Sequence of Burkholderia andropogonis type strain ICMP2807, isolated from Sorghum bicolor.</title>
        <authorList>
            <person name="Lopes-Santos L."/>
            <person name="Castro D.B."/>
            <person name="Ottoboni L.M."/>
            <person name="Park D."/>
            <person name="Weirc B.S."/>
            <person name="Destefano S.A."/>
        </authorList>
    </citation>
    <scope>NUCLEOTIDE SEQUENCE [LARGE SCALE GENOMIC DNA]</scope>
    <source>
        <strain evidence="2 3">ICMP2807</strain>
    </source>
</reference>
<dbReference type="Pfam" id="PF05494">
    <property type="entry name" value="MlaC"/>
    <property type="match status" value="1"/>
</dbReference>
<dbReference type="STRING" id="28092.WM40_18445"/>
<dbReference type="RefSeq" id="WP_046153616.1">
    <property type="nucleotide sequence ID" value="NZ_CADFGU010000014.1"/>
</dbReference>
<dbReference type="PANTHER" id="PTHR36573">
    <property type="entry name" value="INTERMEMBRANE PHOSPHOLIPID TRANSPORT SYSTEM BINDING PROTEIN MLAC"/>
    <property type="match status" value="1"/>
</dbReference>
<dbReference type="InterPro" id="IPR008869">
    <property type="entry name" value="MlaC/ttg2D"/>
</dbReference>